<evidence type="ECO:0000256" key="1">
    <source>
        <dbReference type="ARBA" id="ARBA00005698"/>
    </source>
</evidence>
<comment type="catalytic activity">
    <reaction evidence="2">
        <text>a quinone + NADH + 5 H(+)(in) = a quinol + NAD(+) + 4 H(+)(out)</text>
        <dbReference type="Rhea" id="RHEA:57888"/>
        <dbReference type="ChEBI" id="CHEBI:15378"/>
        <dbReference type="ChEBI" id="CHEBI:24646"/>
        <dbReference type="ChEBI" id="CHEBI:57540"/>
        <dbReference type="ChEBI" id="CHEBI:57945"/>
        <dbReference type="ChEBI" id="CHEBI:132124"/>
    </reaction>
</comment>
<dbReference type="GO" id="GO:0005886">
    <property type="term" value="C:plasma membrane"/>
    <property type="evidence" value="ECO:0007669"/>
    <property type="project" value="UniProtKB-SubCell"/>
</dbReference>
<accession>W4LG58</accession>
<feature type="transmembrane region" description="Helical" evidence="2">
    <location>
        <begin position="30"/>
        <end position="51"/>
    </location>
</feature>
<keyword evidence="2" id="KW-1133">Transmembrane helix</keyword>
<comment type="subcellular location">
    <subcellularLocation>
        <location evidence="2">Cell membrane</location>
        <topology evidence="2">Multi-pass membrane protein</topology>
    </subcellularLocation>
</comment>
<dbReference type="Gene3D" id="1.20.120.1200">
    <property type="entry name" value="NADH-ubiquinone/plastoquinone oxidoreductase chain 6, subunit NuoJ"/>
    <property type="match status" value="1"/>
</dbReference>
<reference evidence="3 4" key="1">
    <citation type="journal article" date="2014" name="Nature">
        <title>An environmental bacterial taxon with a large and distinct metabolic repertoire.</title>
        <authorList>
            <person name="Wilson M.C."/>
            <person name="Mori T."/>
            <person name="Ruckert C."/>
            <person name="Uria A.R."/>
            <person name="Helf M.J."/>
            <person name="Takada K."/>
            <person name="Gernert C."/>
            <person name="Steffens U.A."/>
            <person name="Heycke N."/>
            <person name="Schmitt S."/>
            <person name="Rinke C."/>
            <person name="Helfrich E.J."/>
            <person name="Brachmann A.O."/>
            <person name="Gurgui C."/>
            <person name="Wakimoto T."/>
            <person name="Kracht M."/>
            <person name="Crusemann M."/>
            <person name="Hentschel U."/>
            <person name="Abe I."/>
            <person name="Matsunaga S."/>
            <person name="Kalinowski J."/>
            <person name="Takeyama H."/>
            <person name="Piel J."/>
        </authorList>
    </citation>
    <scope>NUCLEOTIDE SEQUENCE [LARGE SCALE GENOMIC DNA]</scope>
    <source>
        <strain evidence="4">TSY1</strain>
    </source>
</reference>
<keyword evidence="4" id="KW-1185">Reference proteome</keyword>
<feature type="transmembrane region" description="Helical" evidence="2">
    <location>
        <begin position="89"/>
        <end position="112"/>
    </location>
</feature>
<dbReference type="Proteomes" id="UP000019141">
    <property type="component" value="Unassembled WGS sequence"/>
</dbReference>
<dbReference type="AlphaFoldDB" id="W4LG58"/>
<dbReference type="InterPro" id="IPR001457">
    <property type="entry name" value="NADH_UbQ/plastoQ_OxRdtase_su6"/>
</dbReference>
<name>W4LG58_ENTF1</name>
<feature type="transmembrane region" description="Helical" evidence="2">
    <location>
        <begin position="132"/>
        <end position="156"/>
    </location>
</feature>
<protein>
    <recommendedName>
        <fullName evidence="2">NADH-quinone oxidoreductase subunit J</fullName>
        <ecNumber evidence="2">7.1.1.-</ecNumber>
    </recommendedName>
</protein>
<dbReference type="GO" id="GO:0008137">
    <property type="term" value="F:NADH dehydrogenase (ubiquinone) activity"/>
    <property type="evidence" value="ECO:0007669"/>
    <property type="project" value="UniProtKB-UniRule"/>
</dbReference>
<organism evidence="3 4">
    <name type="scientific">Entotheonella factor</name>
    <dbReference type="NCBI Taxonomy" id="1429438"/>
    <lineage>
        <taxon>Bacteria</taxon>
        <taxon>Pseudomonadati</taxon>
        <taxon>Nitrospinota/Tectimicrobiota group</taxon>
        <taxon>Candidatus Tectimicrobiota</taxon>
        <taxon>Candidatus Entotheonellia</taxon>
        <taxon>Candidatus Entotheonellales</taxon>
        <taxon>Candidatus Entotheonellaceae</taxon>
        <taxon>Candidatus Entotheonella</taxon>
    </lineage>
</organism>
<proteinExistence type="inferred from homology"/>
<evidence type="ECO:0000256" key="2">
    <source>
        <dbReference type="RuleBase" id="RU004429"/>
    </source>
</evidence>
<dbReference type="EC" id="7.1.1.-" evidence="2"/>
<keyword evidence="2" id="KW-0520">NAD</keyword>
<dbReference type="PATRIC" id="fig|1429438.4.peg.4616"/>
<dbReference type="InterPro" id="IPR042106">
    <property type="entry name" value="Nuo/plastoQ_OxRdtase_6_NuoJ"/>
</dbReference>
<sequence>MEALLFWIFSIVGVACGGMVIWHRNPMGSAIYLVVTMLCLSGLYALLNGAFVAVLQVLIYAGAVMVLMLFVIMMLSVRAEGAPREGSMPVWIISGVIGLFVVFKVGSLFGFGKPPEVVDEFGTIEGVGSLLFNTYVLPFELISVLLLIAVIGAVILSKRDAQ</sequence>
<dbReference type="EMBL" id="AZHW01000705">
    <property type="protein sequence ID" value="ETW97088.1"/>
    <property type="molecule type" value="Genomic_DNA"/>
</dbReference>
<dbReference type="PANTHER" id="PTHR33269:SF17">
    <property type="entry name" value="NADH-UBIQUINONE OXIDOREDUCTASE CHAIN 6"/>
    <property type="match status" value="1"/>
</dbReference>
<evidence type="ECO:0000313" key="3">
    <source>
        <dbReference type="EMBL" id="ETW97088.1"/>
    </source>
</evidence>
<keyword evidence="2" id="KW-0472">Membrane</keyword>
<dbReference type="Pfam" id="PF00499">
    <property type="entry name" value="Oxidored_q3"/>
    <property type="match status" value="1"/>
</dbReference>
<dbReference type="GO" id="GO:0048038">
    <property type="term" value="F:quinone binding"/>
    <property type="evidence" value="ECO:0007669"/>
    <property type="project" value="UniProtKB-UniRule"/>
</dbReference>
<evidence type="ECO:0000313" key="4">
    <source>
        <dbReference type="Proteomes" id="UP000019141"/>
    </source>
</evidence>
<feature type="transmembrane region" description="Helical" evidence="2">
    <location>
        <begin position="57"/>
        <end position="77"/>
    </location>
</feature>
<keyword evidence="2" id="KW-0874">Quinone</keyword>
<comment type="function">
    <text evidence="2">NDH-1 shuttles electrons from NADH, via FMN and iron-sulfur (Fe-S) centers, to quinones in the respiratory chain. Couples the redox reaction to proton translocation (for every two electrons transferred, four hydrogen ions are translocated across the cytoplasmic membrane), and thus conserves the redox energy in a proton gradient.</text>
</comment>
<keyword evidence="2" id="KW-0812">Transmembrane</keyword>
<comment type="caution">
    <text evidence="3">The sequence shown here is derived from an EMBL/GenBank/DDBJ whole genome shotgun (WGS) entry which is preliminary data.</text>
</comment>
<gene>
    <name evidence="3" type="ORF">ETSY1_24045</name>
</gene>
<comment type="similarity">
    <text evidence="1 2">Belongs to the complex I subunit 6 family.</text>
</comment>
<dbReference type="PANTHER" id="PTHR33269">
    <property type="entry name" value="NADH-UBIQUINONE OXIDOREDUCTASE CHAIN 6"/>
    <property type="match status" value="1"/>
</dbReference>
<dbReference type="HOGENOM" id="CLU_085957_4_0_7"/>
<feature type="transmembrane region" description="Helical" evidence="2">
    <location>
        <begin position="6"/>
        <end position="23"/>
    </location>
</feature>
<keyword evidence="2" id="KW-1003">Cell membrane</keyword>